<name>A0AA96Y5I9_9CYAN</name>
<dbReference type="RefSeq" id="WP_316786490.1">
    <property type="nucleotide sequence ID" value="NZ_CP053540.1"/>
</dbReference>
<proteinExistence type="predicted"/>
<organism evidence="2">
    <name type="scientific">Thermoleptolyngbya oregonensis NK1-22</name>
    <dbReference type="NCBI Taxonomy" id="2547457"/>
    <lineage>
        <taxon>Bacteria</taxon>
        <taxon>Bacillati</taxon>
        <taxon>Cyanobacteriota</taxon>
        <taxon>Cyanophyceae</taxon>
        <taxon>Oculatellales</taxon>
        <taxon>Oculatellaceae</taxon>
        <taxon>Thermoleptolyngbya</taxon>
    </lineage>
</organism>
<dbReference type="KEGG" id="tog:HNI00_12135"/>
<evidence type="ECO:0000313" key="2">
    <source>
        <dbReference type="EMBL" id="WOB43821.1"/>
    </source>
</evidence>
<accession>A0AA96Y5I9</accession>
<feature type="compositionally biased region" description="Basic and acidic residues" evidence="1">
    <location>
        <begin position="80"/>
        <end position="98"/>
    </location>
</feature>
<evidence type="ECO:0000256" key="1">
    <source>
        <dbReference type="SAM" id="MobiDB-lite"/>
    </source>
</evidence>
<protein>
    <submittedName>
        <fullName evidence="2">Uncharacterized protein</fullName>
    </submittedName>
</protein>
<feature type="region of interest" description="Disordered" evidence="1">
    <location>
        <begin position="72"/>
        <end position="98"/>
    </location>
</feature>
<gene>
    <name evidence="2" type="ORF">HNI00_12135</name>
</gene>
<dbReference type="AlphaFoldDB" id="A0AA96Y5I9"/>
<reference evidence="2" key="1">
    <citation type="submission" date="2020-05" db="EMBL/GenBank/DDBJ databases">
        <authorList>
            <person name="Zhu T."/>
            <person name="Keshari N."/>
            <person name="Lu X."/>
        </authorList>
    </citation>
    <scope>NUCLEOTIDE SEQUENCE</scope>
    <source>
        <strain evidence="2">NK1-22</strain>
    </source>
</reference>
<sequence length="98" mass="11238">MSSYHDAIPKDRYFYISSGKILKSILKHSYFSGDMALKKYAMPGEIEGMDTMLRIILIRQEIEHIPDMQVCPHPPAPSPKKGEGEPDWKSLSRFGREI</sequence>
<dbReference type="EMBL" id="CP053540">
    <property type="protein sequence ID" value="WOB43821.1"/>
    <property type="molecule type" value="Genomic_DNA"/>
</dbReference>